<dbReference type="FunFam" id="3.40.50.1460:FF:000024">
    <property type="entry name" value="Caspase 21"/>
    <property type="match status" value="1"/>
</dbReference>
<dbReference type="PROSITE" id="PS01122">
    <property type="entry name" value="CASPASE_CYS"/>
    <property type="match status" value="1"/>
</dbReference>
<dbReference type="Gene3D" id="3.40.50.1460">
    <property type="match status" value="1"/>
</dbReference>
<evidence type="ECO:0000256" key="5">
    <source>
        <dbReference type="ARBA" id="ARBA00023145"/>
    </source>
</evidence>
<dbReference type="PROSITE" id="PS01121">
    <property type="entry name" value="CASPASE_HIS"/>
    <property type="match status" value="1"/>
</dbReference>
<gene>
    <name evidence="9" type="ORF">DPX16_3841</name>
</gene>
<dbReference type="SMART" id="SM00115">
    <property type="entry name" value="CASc"/>
    <property type="match status" value="1"/>
</dbReference>
<accession>A0A3N0XSN3</accession>
<dbReference type="InterPro" id="IPR029030">
    <property type="entry name" value="Caspase-like_dom_sf"/>
</dbReference>
<evidence type="ECO:0000256" key="2">
    <source>
        <dbReference type="ARBA" id="ARBA00022670"/>
    </source>
</evidence>
<dbReference type="EMBL" id="RJVU01061862">
    <property type="protein sequence ID" value="ROJ30593.1"/>
    <property type="molecule type" value="Genomic_DNA"/>
</dbReference>
<dbReference type="InterPro" id="IPR002138">
    <property type="entry name" value="Pept_C14_p10"/>
</dbReference>
<evidence type="ECO:0000256" key="4">
    <source>
        <dbReference type="ARBA" id="ARBA00022807"/>
    </source>
</evidence>
<evidence type="ECO:0000256" key="3">
    <source>
        <dbReference type="ARBA" id="ARBA00022801"/>
    </source>
</evidence>
<dbReference type="InterPro" id="IPR001309">
    <property type="entry name" value="Pept_C14_p20"/>
</dbReference>
<dbReference type="CDD" id="cd00032">
    <property type="entry name" value="CASc"/>
    <property type="match status" value="1"/>
</dbReference>
<dbReference type="InterPro" id="IPR011600">
    <property type="entry name" value="Pept_C14_caspase"/>
</dbReference>
<sequence length="291" mass="33246">MKEARLQEALRHSTTKTRWCNESTLRMNSHVSEDHSAVKKPCVFEPYRKHKNIGKCLIINNEHFPDSPHLHRKGSSVDERLLSSTFKSLGFHVQVEKNLSANEMIGVLRKVSKENHTDNSCFVSVLMSHGEEGKILGSDDRWIPVKTLTSLMTSDLCPSLRDKPKLFFLQACRGMEFDPGVEADGEEAAGEFFGISDVPEADFLCCYSTVEGYYSWRNPEKGSVFISELCKMLKDCPLEIIQTLTRVNHHVAYHFQSHTIDPNTHMKRQMPCLGSRLTKDFYLHVAEKKKK</sequence>
<comment type="similarity">
    <text evidence="1 6">Belongs to the peptidase C14A family.</text>
</comment>
<evidence type="ECO:0000313" key="9">
    <source>
        <dbReference type="EMBL" id="ROJ30593.1"/>
    </source>
</evidence>
<dbReference type="PROSITE" id="PS50207">
    <property type="entry name" value="CASPASE_P10"/>
    <property type="match status" value="1"/>
</dbReference>
<dbReference type="PANTHER" id="PTHR22576:SF41">
    <property type="entry name" value="CASPASE 14, APOPTOSIS-RELATED CYSTEINE PEPTIDASE"/>
    <property type="match status" value="1"/>
</dbReference>
<keyword evidence="5" id="KW-0865">Zymogen</keyword>
<evidence type="ECO:0000313" key="10">
    <source>
        <dbReference type="Proteomes" id="UP000281406"/>
    </source>
</evidence>
<reference evidence="9 10" key="1">
    <citation type="submission" date="2018-10" db="EMBL/GenBank/DDBJ databases">
        <title>Genome assembly for a Yunnan-Guizhou Plateau 3E fish, Anabarilius grahami (Regan), and its evolutionary and genetic applications.</title>
        <authorList>
            <person name="Jiang W."/>
        </authorList>
    </citation>
    <scope>NUCLEOTIDE SEQUENCE [LARGE SCALE GENOMIC DNA]</scope>
    <source>
        <strain evidence="9">AG-KIZ</strain>
        <tissue evidence="9">Muscle</tissue>
    </source>
</reference>
<dbReference type="OrthoDB" id="6116485at2759"/>
<keyword evidence="3" id="KW-0378">Hydrolase</keyword>
<keyword evidence="2" id="KW-0645">Protease</keyword>
<feature type="domain" description="Caspase family p20" evidence="8">
    <location>
        <begin position="52"/>
        <end position="176"/>
    </location>
</feature>
<dbReference type="GO" id="GO:0006508">
    <property type="term" value="P:proteolysis"/>
    <property type="evidence" value="ECO:0007669"/>
    <property type="project" value="UniProtKB-KW"/>
</dbReference>
<dbReference type="InterPro" id="IPR052039">
    <property type="entry name" value="Caspase-related_regulators"/>
</dbReference>
<dbReference type="Proteomes" id="UP000281406">
    <property type="component" value="Unassembled WGS sequence"/>
</dbReference>
<feature type="domain" description="Caspase family p10" evidence="7">
    <location>
        <begin position="200"/>
        <end position="285"/>
    </location>
</feature>
<dbReference type="PROSITE" id="PS50208">
    <property type="entry name" value="CASPASE_P20"/>
    <property type="match status" value="1"/>
</dbReference>
<organism evidence="9 10">
    <name type="scientific">Anabarilius grahami</name>
    <name type="common">Kanglang fish</name>
    <name type="synonym">Barilius grahami</name>
    <dbReference type="NCBI Taxonomy" id="495550"/>
    <lineage>
        <taxon>Eukaryota</taxon>
        <taxon>Metazoa</taxon>
        <taxon>Chordata</taxon>
        <taxon>Craniata</taxon>
        <taxon>Vertebrata</taxon>
        <taxon>Euteleostomi</taxon>
        <taxon>Actinopterygii</taxon>
        <taxon>Neopterygii</taxon>
        <taxon>Teleostei</taxon>
        <taxon>Ostariophysi</taxon>
        <taxon>Cypriniformes</taxon>
        <taxon>Xenocyprididae</taxon>
        <taxon>Xenocypridinae</taxon>
        <taxon>Xenocypridinae incertae sedis</taxon>
        <taxon>Anabarilius</taxon>
    </lineage>
</organism>
<protein>
    <submittedName>
        <fullName evidence="9">Caspase-7</fullName>
    </submittedName>
</protein>
<evidence type="ECO:0000259" key="8">
    <source>
        <dbReference type="PROSITE" id="PS50208"/>
    </source>
</evidence>
<proteinExistence type="inferred from homology"/>
<evidence type="ECO:0000259" key="7">
    <source>
        <dbReference type="PROSITE" id="PS50207"/>
    </source>
</evidence>
<dbReference type="PANTHER" id="PTHR22576">
    <property type="entry name" value="MUCOSA ASSOCIATED LYMPHOID TISSUE LYMPHOMA TRANSLOCATION PROTEIN 1/PARACASPASE"/>
    <property type="match status" value="1"/>
</dbReference>
<dbReference type="InterPro" id="IPR033139">
    <property type="entry name" value="Caspase_cys_AS"/>
</dbReference>
<keyword evidence="4" id="KW-0788">Thiol protease</keyword>
<evidence type="ECO:0000256" key="6">
    <source>
        <dbReference type="RuleBase" id="RU003971"/>
    </source>
</evidence>
<dbReference type="Pfam" id="PF00656">
    <property type="entry name" value="Peptidase_C14"/>
    <property type="match status" value="1"/>
</dbReference>
<keyword evidence="10" id="KW-1185">Reference proteome</keyword>
<dbReference type="AlphaFoldDB" id="A0A3N0XSN3"/>
<dbReference type="SUPFAM" id="SSF52129">
    <property type="entry name" value="Caspase-like"/>
    <property type="match status" value="1"/>
</dbReference>
<comment type="caution">
    <text evidence="9">The sequence shown here is derived from an EMBL/GenBank/DDBJ whole genome shotgun (WGS) entry which is preliminary data.</text>
</comment>
<dbReference type="GO" id="GO:0004197">
    <property type="term" value="F:cysteine-type endopeptidase activity"/>
    <property type="evidence" value="ECO:0007669"/>
    <property type="project" value="InterPro"/>
</dbReference>
<name>A0A3N0XSN3_ANAGA</name>
<dbReference type="InterPro" id="IPR015917">
    <property type="entry name" value="Pept_C14A"/>
</dbReference>
<dbReference type="InterPro" id="IPR016129">
    <property type="entry name" value="Caspase_his_AS"/>
</dbReference>
<dbReference type="PRINTS" id="PR00376">
    <property type="entry name" value="IL1BCENZYME"/>
</dbReference>
<evidence type="ECO:0000256" key="1">
    <source>
        <dbReference type="ARBA" id="ARBA00010134"/>
    </source>
</evidence>